<keyword evidence="5" id="KW-1185">Reference proteome</keyword>
<proteinExistence type="predicted"/>
<dbReference type="Proteomes" id="UP000567179">
    <property type="component" value="Unassembled WGS sequence"/>
</dbReference>
<keyword evidence="2" id="KW-0472">Membrane</keyword>
<dbReference type="EMBL" id="JAACJJ010000014">
    <property type="protein sequence ID" value="KAF5327909.1"/>
    <property type="molecule type" value="Genomic_DNA"/>
</dbReference>
<evidence type="ECO:0000256" key="1">
    <source>
        <dbReference type="SAM" id="MobiDB-lite"/>
    </source>
</evidence>
<dbReference type="PANTHER" id="PTHR28014:SF1">
    <property type="entry name" value="NEGATIVE REGULATOR OF RAS-CAMP PATHWAY"/>
    <property type="match status" value="1"/>
</dbReference>
<reference evidence="4 5" key="1">
    <citation type="journal article" date="2020" name="ISME J.">
        <title>Uncovering the hidden diversity of litter-decomposition mechanisms in mushroom-forming fungi.</title>
        <authorList>
            <person name="Floudas D."/>
            <person name="Bentzer J."/>
            <person name="Ahren D."/>
            <person name="Johansson T."/>
            <person name="Persson P."/>
            <person name="Tunlid A."/>
        </authorList>
    </citation>
    <scope>NUCLEOTIDE SEQUENCE [LARGE SCALE GENOMIC DNA]</scope>
    <source>
        <strain evidence="4 5">CBS 101986</strain>
    </source>
</reference>
<keyword evidence="2" id="KW-1133">Transmembrane helix</keyword>
<sequence>MRAAFPEPVLTITPAAVRDLQGREALSGLWTLFTKCKESLQDGRRLENISWRLWYREIMRDGAPPPSSAPSPADSPNVSRIGSSERLCEEKAEKDKKKEREMNSEKGGEKHASSEKDVVVVDASHSVPSHFALFASELQQRPLSATPAPIPTPQSPPPAYALGFDFGSSKDQDDDRIPEPVAVFLAAFSLFSSPIFCVVIFLFPILDFLFLCFSWVIFVLCFLL</sequence>
<comment type="caution">
    <text evidence="4">The sequence shown here is derived from an EMBL/GenBank/DDBJ whole genome shotgun (WGS) entry which is preliminary data.</text>
</comment>
<protein>
    <recommendedName>
        <fullName evidence="3">Nitrogen regulatory protein areA GATA-like domain-containing protein</fullName>
    </recommendedName>
</protein>
<dbReference type="InterPro" id="IPR053043">
    <property type="entry name" value="Ras-cAMP_regulatory"/>
</dbReference>
<accession>A0A8H5BRJ6</accession>
<feature type="region of interest" description="Disordered" evidence="1">
    <location>
        <begin position="62"/>
        <end position="116"/>
    </location>
</feature>
<dbReference type="GO" id="GO:0006808">
    <property type="term" value="P:regulation of nitrogen utilization"/>
    <property type="evidence" value="ECO:0007669"/>
    <property type="project" value="TreeGrafter"/>
</dbReference>
<dbReference type="GO" id="GO:0000122">
    <property type="term" value="P:negative regulation of transcription by RNA polymerase II"/>
    <property type="evidence" value="ECO:0007669"/>
    <property type="project" value="TreeGrafter"/>
</dbReference>
<evidence type="ECO:0000313" key="4">
    <source>
        <dbReference type="EMBL" id="KAF5327909.1"/>
    </source>
</evidence>
<dbReference type="AlphaFoldDB" id="A0A8H5BRJ6"/>
<dbReference type="OrthoDB" id="515401at2759"/>
<feature type="domain" description="Nitrogen regulatory protein areA GATA-like" evidence="3">
    <location>
        <begin position="29"/>
        <end position="56"/>
    </location>
</feature>
<name>A0A8H5BRJ6_9AGAR</name>
<evidence type="ECO:0000259" key="3">
    <source>
        <dbReference type="Pfam" id="PF08550"/>
    </source>
</evidence>
<organism evidence="4 5">
    <name type="scientific">Psilocybe cf. subviscida</name>
    <dbReference type="NCBI Taxonomy" id="2480587"/>
    <lineage>
        <taxon>Eukaryota</taxon>
        <taxon>Fungi</taxon>
        <taxon>Dikarya</taxon>
        <taxon>Basidiomycota</taxon>
        <taxon>Agaricomycotina</taxon>
        <taxon>Agaricomycetes</taxon>
        <taxon>Agaricomycetidae</taxon>
        <taxon>Agaricales</taxon>
        <taxon>Agaricineae</taxon>
        <taxon>Strophariaceae</taxon>
        <taxon>Psilocybe</taxon>
    </lineage>
</organism>
<feature type="compositionally biased region" description="Basic and acidic residues" evidence="1">
    <location>
        <begin position="86"/>
        <end position="116"/>
    </location>
</feature>
<gene>
    <name evidence="4" type="ORF">D9619_004025</name>
</gene>
<dbReference type="GO" id="GO:0005737">
    <property type="term" value="C:cytoplasm"/>
    <property type="evidence" value="ECO:0007669"/>
    <property type="project" value="TreeGrafter"/>
</dbReference>
<evidence type="ECO:0000256" key="2">
    <source>
        <dbReference type="SAM" id="Phobius"/>
    </source>
</evidence>
<dbReference type="Pfam" id="PF08550">
    <property type="entry name" value="GATA_AreA"/>
    <property type="match status" value="1"/>
</dbReference>
<dbReference type="InterPro" id="IPR013860">
    <property type="entry name" value="AreA_GATA"/>
</dbReference>
<evidence type="ECO:0000313" key="5">
    <source>
        <dbReference type="Proteomes" id="UP000567179"/>
    </source>
</evidence>
<feature type="transmembrane region" description="Helical" evidence="2">
    <location>
        <begin position="208"/>
        <end position="223"/>
    </location>
</feature>
<dbReference type="GO" id="GO:0031930">
    <property type="term" value="P:mitochondria-nucleus signaling pathway"/>
    <property type="evidence" value="ECO:0007669"/>
    <property type="project" value="TreeGrafter"/>
</dbReference>
<keyword evidence="2" id="KW-0812">Transmembrane</keyword>
<dbReference type="PANTHER" id="PTHR28014">
    <property type="entry name" value="NEGATIVE REGULATOR OF RAS-CAMP PATHWAY"/>
    <property type="match status" value="1"/>
</dbReference>